<dbReference type="EMBL" id="JANPWB010000006">
    <property type="protein sequence ID" value="KAJ1182298.1"/>
    <property type="molecule type" value="Genomic_DNA"/>
</dbReference>
<protein>
    <submittedName>
        <fullName evidence="1">Uncharacterized protein</fullName>
    </submittedName>
</protein>
<evidence type="ECO:0000313" key="1">
    <source>
        <dbReference type="EMBL" id="KAJ1182298.1"/>
    </source>
</evidence>
<evidence type="ECO:0000313" key="2">
    <source>
        <dbReference type="Proteomes" id="UP001066276"/>
    </source>
</evidence>
<name>A0AAV7U086_PLEWA</name>
<reference evidence="1" key="1">
    <citation type="journal article" date="2022" name="bioRxiv">
        <title>Sequencing and chromosome-scale assembly of the giantPleurodeles waltlgenome.</title>
        <authorList>
            <person name="Brown T."/>
            <person name="Elewa A."/>
            <person name="Iarovenko S."/>
            <person name="Subramanian E."/>
            <person name="Araus A.J."/>
            <person name="Petzold A."/>
            <person name="Susuki M."/>
            <person name="Suzuki K.-i.T."/>
            <person name="Hayashi T."/>
            <person name="Toyoda A."/>
            <person name="Oliveira C."/>
            <person name="Osipova E."/>
            <person name="Leigh N.D."/>
            <person name="Simon A."/>
            <person name="Yun M.H."/>
        </authorList>
    </citation>
    <scope>NUCLEOTIDE SEQUENCE</scope>
    <source>
        <strain evidence="1">20211129_DDA</strain>
        <tissue evidence="1">Liver</tissue>
    </source>
</reference>
<proteinExistence type="predicted"/>
<comment type="caution">
    <text evidence="1">The sequence shown here is derived from an EMBL/GenBank/DDBJ whole genome shotgun (WGS) entry which is preliminary data.</text>
</comment>
<dbReference type="AlphaFoldDB" id="A0AAV7U086"/>
<keyword evidence="2" id="KW-1185">Reference proteome</keyword>
<dbReference type="Proteomes" id="UP001066276">
    <property type="component" value="Chromosome 3_2"/>
</dbReference>
<organism evidence="1 2">
    <name type="scientific">Pleurodeles waltl</name>
    <name type="common">Iberian ribbed newt</name>
    <dbReference type="NCBI Taxonomy" id="8319"/>
    <lineage>
        <taxon>Eukaryota</taxon>
        <taxon>Metazoa</taxon>
        <taxon>Chordata</taxon>
        <taxon>Craniata</taxon>
        <taxon>Vertebrata</taxon>
        <taxon>Euteleostomi</taxon>
        <taxon>Amphibia</taxon>
        <taxon>Batrachia</taxon>
        <taxon>Caudata</taxon>
        <taxon>Salamandroidea</taxon>
        <taxon>Salamandridae</taxon>
        <taxon>Pleurodelinae</taxon>
        <taxon>Pleurodeles</taxon>
    </lineage>
</organism>
<sequence length="88" mass="9870">MKHLSALCFRKRRRVREQCVAHCTPQQAVVWHAAPPPDPTFPANRHVRRMAIGNGRMGLREGRAGTVPDRPSDARCRRLPAMGMCGGR</sequence>
<accession>A0AAV7U086</accession>
<gene>
    <name evidence="1" type="ORF">NDU88_007490</name>
</gene>